<dbReference type="Proteomes" id="UP000649573">
    <property type="component" value="Unassembled WGS sequence"/>
</dbReference>
<dbReference type="EMBL" id="BMRE01000018">
    <property type="protein sequence ID" value="GGU45599.1"/>
    <property type="molecule type" value="Genomic_DNA"/>
</dbReference>
<reference evidence="2" key="1">
    <citation type="journal article" date="2019" name="Int. J. Syst. Evol. Microbiol.">
        <title>The Global Catalogue of Microorganisms (GCM) 10K type strain sequencing project: providing services to taxonomists for standard genome sequencing and annotation.</title>
        <authorList>
            <consortium name="The Broad Institute Genomics Platform"/>
            <consortium name="The Broad Institute Genome Sequencing Center for Infectious Disease"/>
            <person name="Wu L."/>
            <person name="Ma J."/>
        </authorList>
    </citation>
    <scope>NUCLEOTIDE SEQUENCE [LARGE SCALE GENOMIC DNA]</scope>
    <source>
        <strain evidence="2">JCM 3296</strain>
    </source>
</reference>
<proteinExistence type="predicted"/>
<gene>
    <name evidence="1" type="ORF">GCM10010178_42540</name>
</gene>
<name>A0ABQ2UN26_9PSEU</name>
<comment type="caution">
    <text evidence="1">The sequence shown here is derived from an EMBL/GenBank/DDBJ whole genome shotgun (WGS) entry which is preliminary data.</text>
</comment>
<protein>
    <submittedName>
        <fullName evidence="1">Uncharacterized protein</fullName>
    </submittedName>
</protein>
<accession>A0ABQ2UN26</accession>
<evidence type="ECO:0000313" key="1">
    <source>
        <dbReference type="EMBL" id="GGU45599.1"/>
    </source>
</evidence>
<organism evidence="1 2">
    <name type="scientific">Lentzea flava</name>
    <dbReference type="NCBI Taxonomy" id="103732"/>
    <lineage>
        <taxon>Bacteria</taxon>
        <taxon>Bacillati</taxon>
        <taxon>Actinomycetota</taxon>
        <taxon>Actinomycetes</taxon>
        <taxon>Pseudonocardiales</taxon>
        <taxon>Pseudonocardiaceae</taxon>
        <taxon>Lentzea</taxon>
    </lineage>
</organism>
<sequence length="87" mass="9482">MPRTLTAKAYLAAADAAAGNPTVETFRAAEIAAFHLANLYHGLAMISPGAYGSGDYRLAVELNQRYHQYRNARLSVTVAKEQIDEAR</sequence>
<keyword evidence="2" id="KW-1185">Reference proteome</keyword>
<evidence type="ECO:0000313" key="2">
    <source>
        <dbReference type="Proteomes" id="UP000649573"/>
    </source>
</evidence>